<sequence length="836" mass="95477">MDSSVFFIILLSSLVLSIAEAFDANYPPLKCGHGALDISFPFRLKTHQPQHCGGDEQGFDLFCRDNSTMIHFPSYGDLVVKSISYDTRKLNLLDAKNCVHEVFLNLNLSLTPFHYYYVVKKYTYLNCSASLGPSVREIPCLSGSQHHVYTIESSAAMPDSCRPIKTVAIPFAYSSYLSDNSFGLGLTWEELPERDNSGFHSAGKTGNFSYISLPSLAHVLCANHSRHGSYSSSNADKHEDPIYQETGFTRRQGKSIFRGFTITTEMEGHIDHTLHEHPLTLIEEEEVNHELLCDACKKSLSTGPIYGCSRCPFYFHKACTELPRQIQHFFHPCPLSLYLSYAFTCNACFKMGKGFEYYCRECRFFSMHAECAQRPTIKSIGDGEEIIQHFTHWHPLRLNRKKGFQVGCGICEKLICFDSAYSTAAYGCEECKFYVHKSCMLNIPQQINNHFFHPSCSLILHTTPYSSYKCGGCNDEHVSGSLVFRCRIQCGFKLDVKCALLPTLDQSKDIADKIQYVGHKHPLVALDHNNNKDNNCIVSEVGYCKTCAVSVEAEIHHYFHPLHPLTLTFLKDRSHSYSQRHCGACLGLIDRLVLMYRCDKCSFNLHFDCAIKHKHTTRQLLVKYQGHSRSHPLTYFDKIRNDASCNICEKEARNCIFRCVACNFYMHLYCHPSAPKIITHKCHLHPLTLTQAPFDFELVSLEYREKFDQYCDAYDFYCDVCEEKRFKPESVYYCTECKFIAETSCVISELLPSFSGLEDQYPTGDDRANSRDDENSALEAYVAELKEKKRPLKSEIKKLEATLEALKVEMEPLSLKLKEAKKDFLMNIALLSNYKK</sequence>
<dbReference type="STRING" id="93759.A0A1R3G3E9"/>
<keyword evidence="6" id="KW-0862">Zinc</keyword>
<feature type="coiled-coil region" evidence="9">
    <location>
        <begin position="782"/>
        <end position="823"/>
    </location>
</feature>
<name>A0A1R3G3E9_9ROSI</name>
<feature type="signal peptide" evidence="10">
    <location>
        <begin position="1"/>
        <end position="21"/>
    </location>
</feature>
<evidence type="ECO:0000313" key="13">
    <source>
        <dbReference type="Proteomes" id="UP000187203"/>
    </source>
</evidence>
<comment type="caution">
    <text evidence="12">The sequence shown here is derived from an EMBL/GenBank/DDBJ whole genome shotgun (WGS) entry which is preliminary data.</text>
</comment>
<protein>
    <submittedName>
        <fullName evidence="12">Protein kinase C-like, phorbol ester/diacylglycerol binding protein</fullName>
    </submittedName>
</protein>
<keyword evidence="4 10" id="KW-0732">Signal</keyword>
<dbReference type="GO" id="GO:0046872">
    <property type="term" value="F:metal ion binding"/>
    <property type="evidence" value="ECO:0007669"/>
    <property type="project" value="UniProtKB-KW"/>
</dbReference>
<dbReference type="GO" id="GO:0016301">
    <property type="term" value="F:kinase activity"/>
    <property type="evidence" value="ECO:0007669"/>
    <property type="project" value="UniProtKB-KW"/>
</dbReference>
<keyword evidence="2" id="KW-0812">Transmembrane</keyword>
<evidence type="ECO:0000256" key="3">
    <source>
        <dbReference type="ARBA" id="ARBA00022723"/>
    </source>
</evidence>
<evidence type="ECO:0000256" key="10">
    <source>
        <dbReference type="SAM" id="SignalP"/>
    </source>
</evidence>
<keyword evidence="3" id="KW-0479">Metal-binding</keyword>
<keyword evidence="7" id="KW-1133">Transmembrane helix</keyword>
<organism evidence="12 13">
    <name type="scientific">Corchorus olitorius</name>
    <dbReference type="NCBI Taxonomy" id="93759"/>
    <lineage>
        <taxon>Eukaryota</taxon>
        <taxon>Viridiplantae</taxon>
        <taxon>Streptophyta</taxon>
        <taxon>Embryophyta</taxon>
        <taxon>Tracheophyta</taxon>
        <taxon>Spermatophyta</taxon>
        <taxon>Magnoliopsida</taxon>
        <taxon>eudicotyledons</taxon>
        <taxon>Gunneridae</taxon>
        <taxon>Pentapetalae</taxon>
        <taxon>rosids</taxon>
        <taxon>malvids</taxon>
        <taxon>Malvales</taxon>
        <taxon>Malvaceae</taxon>
        <taxon>Grewioideae</taxon>
        <taxon>Apeibeae</taxon>
        <taxon>Corchorus</taxon>
    </lineage>
</organism>
<proteinExistence type="predicted"/>
<dbReference type="Pfam" id="PF03107">
    <property type="entry name" value="C1_2"/>
    <property type="match status" value="4"/>
</dbReference>
<dbReference type="GO" id="GO:0016020">
    <property type="term" value="C:membrane"/>
    <property type="evidence" value="ECO:0007669"/>
    <property type="project" value="UniProtKB-SubCell"/>
</dbReference>
<evidence type="ECO:0000256" key="1">
    <source>
        <dbReference type="ARBA" id="ARBA00004167"/>
    </source>
</evidence>
<evidence type="ECO:0000256" key="8">
    <source>
        <dbReference type="ARBA" id="ARBA00023136"/>
    </source>
</evidence>
<dbReference type="GO" id="GO:0030247">
    <property type="term" value="F:polysaccharide binding"/>
    <property type="evidence" value="ECO:0007669"/>
    <property type="project" value="InterPro"/>
</dbReference>
<keyword evidence="12" id="KW-0808">Transferase</keyword>
<dbReference type="AlphaFoldDB" id="A0A1R3G3E9"/>
<accession>A0A1R3G3E9</accession>
<dbReference type="EMBL" id="AWUE01023833">
    <property type="protein sequence ID" value="OMO52593.1"/>
    <property type="molecule type" value="Genomic_DNA"/>
</dbReference>
<gene>
    <name evidence="12" type="ORF">COLO4_37087</name>
</gene>
<dbReference type="InterPro" id="IPR046349">
    <property type="entry name" value="C1-like_sf"/>
</dbReference>
<dbReference type="PANTHER" id="PTHR46288:SF27">
    <property type="entry name" value="CYSTEINE_HISTIDINE-RICH C1 DOMAIN FAMILY PROTEIN"/>
    <property type="match status" value="1"/>
</dbReference>
<dbReference type="InterPro" id="IPR002219">
    <property type="entry name" value="PKC_DAG/PE"/>
</dbReference>
<evidence type="ECO:0000256" key="4">
    <source>
        <dbReference type="ARBA" id="ARBA00022729"/>
    </source>
</evidence>
<evidence type="ECO:0000256" key="2">
    <source>
        <dbReference type="ARBA" id="ARBA00022692"/>
    </source>
</evidence>
<evidence type="ECO:0000256" key="5">
    <source>
        <dbReference type="ARBA" id="ARBA00022737"/>
    </source>
</evidence>
<evidence type="ECO:0000313" key="12">
    <source>
        <dbReference type="EMBL" id="OMO52593.1"/>
    </source>
</evidence>
<feature type="chain" id="PRO_5010323538" evidence="10">
    <location>
        <begin position="22"/>
        <end position="836"/>
    </location>
</feature>
<dbReference type="PANTHER" id="PTHR46288">
    <property type="entry name" value="PHORBOL-ESTER/DAG-TYPE DOMAIN-CONTAINING PROTEIN"/>
    <property type="match status" value="1"/>
</dbReference>
<dbReference type="PROSITE" id="PS50081">
    <property type="entry name" value="ZF_DAG_PE_2"/>
    <property type="match status" value="1"/>
</dbReference>
<keyword evidence="12" id="KW-0418">Kinase</keyword>
<dbReference type="Pfam" id="PF13947">
    <property type="entry name" value="GUB_WAK_bind"/>
    <property type="match status" value="1"/>
</dbReference>
<evidence type="ECO:0000256" key="7">
    <source>
        <dbReference type="ARBA" id="ARBA00022989"/>
    </source>
</evidence>
<dbReference type="SMART" id="SM00109">
    <property type="entry name" value="C1"/>
    <property type="match status" value="3"/>
</dbReference>
<dbReference type="SUPFAM" id="SSF57889">
    <property type="entry name" value="Cysteine-rich domain"/>
    <property type="match status" value="5"/>
</dbReference>
<evidence type="ECO:0000259" key="11">
    <source>
        <dbReference type="PROSITE" id="PS50081"/>
    </source>
</evidence>
<dbReference type="OrthoDB" id="1641101at2759"/>
<keyword evidence="8" id="KW-0472">Membrane</keyword>
<comment type="subcellular location">
    <subcellularLocation>
        <location evidence="1">Membrane</location>
        <topology evidence="1">Single-pass membrane protein</topology>
    </subcellularLocation>
</comment>
<dbReference type="Gene3D" id="3.30.60.20">
    <property type="match status" value="1"/>
</dbReference>
<keyword evidence="5" id="KW-0677">Repeat</keyword>
<keyword evidence="13" id="KW-1185">Reference proteome</keyword>
<dbReference type="InterPro" id="IPR004146">
    <property type="entry name" value="DC1"/>
</dbReference>
<keyword evidence="9" id="KW-0175">Coiled coil</keyword>
<evidence type="ECO:0000256" key="6">
    <source>
        <dbReference type="ARBA" id="ARBA00022833"/>
    </source>
</evidence>
<dbReference type="InterPro" id="IPR025287">
    <property type="entry name" value="WAK_GUB"/>
</dbReference>
<feature type="domain" description="Phorbol-ester/DAG-type" evidence="11">
    <location>
        <begin position="393"/>
        <end position="456"/>
    </location>
</feature>
<reference evidence="13" key="1">
    <citation type="submission" date="2013-09" db="EMBL/GenBank/DDBJ databases">
        <title>Corchorus olitorius genome sequencing.</title>
        <authorList>
            <person name="Alam M."/>
            <person name="Haque M.S."/>
            <person name="Islam M.S."/>
            <person name="Emdad E.M."/>
            <person name="Islam M.M."/>
            <person name="Ahmed B."/>
            <person name="Halim A."/>
            <person name="Hossen Q.M.M."/>
            <person name="Hossain M.Z."/>
            <person name="Ahmed R."/>
            <person name="Khan M.M."/>
            <person name="Islam R."/>
            <person name="Rashid M.M."/>
            <person name="Khan S.A."/>
            <person name="Rahman M.S."/>
            <person name="Alam M."/>
            <person name="Yahiya A.S."/>
            <person name="Khan M.S."/>
            <person name="Azam M.S."/>
            <person name="Haque T."/>
            <person name="Lashkar M.Z.H."/>
            <person name="Akhand A.I."/>
            <person name="Morshed G."/>
            <person name="Roy S."/>
            <person name="Uddin K.S."/>
            <person name="Rabeya T."/>
            <person name="Hossain A.S."/>
            <person name="Chowdhury A."/>
            <person name="Snigdha A.R."/>
            <person name="Mortoza M.S."/>
            <person name="Matin S.A."/>
            <person name="Hoque S.M.E."/>
            <person name="Islam M.K."/>
            <person name="Roy D.K."/>
            <person name="Haider R."/>
            <person name="Moosa M.M."/>
            <person name="Elias S.M."/>
            <person name="Hasan A.M."/>
            <person name="Jahan S."/>
            <person name="Shafiuddin M."/>
            <person name="Mahmood N."/>
            <person name="Shommy N.S."/>
        </authorList>
    </citation>
    <scope>NUCLEOTIDE SEQUENCE [LARGE SCALE GENOMIC DNA]</scope>
    <source>
        <strain evidence="13">cv. O-4</strain>
    </source>
</reference>
<dbReference type="Proteomes" id="UP000187203">
    <property type="component" value="Unassembled WGS sequence"/>
</dbReference>
<evidence type="ECO:0000256" key="9">
    <source>
        <dbReference type="SAM" id="Coils"/>
    </source>
</evidence>